<evidence type="ECO:0000256" key="3">
    <source>
        <dbReference type="ARBA" id="ARBA00022448"/>
    </source>
</evidence>
<reference evidence="8" key="2">
    <citation type="submission" date="2021-03" db="UniProtKB">
        <authorList>
            <consortium name="EnsemblPlants"/>
        </authorList>
    </citation>
    <scope>IDENTIFICATION</scope>
</reference>
<evidence type="ECO:0000256" key="5">
    <source>
        <dbReference type="ARBA" id="ARBA00022989"/>
    </source>
</evidence>
<accession>A0A803MP03</accession>
<feature type="transmembrane region" description="Helical" evidence="7">
    <location>
        <begin position="152"/>
        <end position="170"/>
    </location>
</feature>
<comment type="subcellular location">
    <subcellularLocation>
        <location evidence="1">Membrane</location>
        <topology evidence="1">Multi-pass membrane protein</topology>
    </subcellularLocation>
</comment>
<keyword evidence="9" id="KW-1185">Reference proteome</keyword>
<comment type="similarity">
    <text evidence="2">Belongs to the major facilitator superfamily. Folate-biopterin transporter (TC 2.A.71) family.</text>
</comment>
<feature type="transmembrane region" description="Helical" evidence="7">
    <location>
        <begin position="385"/>
        <end position="404"/>
    </location>
</feature>
<keyword evidence="4 7" id="KW-0812">Transmembrane</keyword>
<keyword evidence="5 7" id="KW-1133">Transmembrane helix</keyword>
<sequence length="579" mass="64306">MHKTLIPQLSITFLPQISPSKIEDQSIQFNPMEEGEEGVSYPLENEQTQKNKSKERGIWGIIMSAINWVIMLCDELHWSFVMGVIAVYGISQGLSMGLSRVTMQYYMKDEQKIQPSEAQISMGVIRFPWVVKPLWGLLTDVVPLSGYRRRPYFIFAGFLGVTSMLVLSIVDGLHLVPAVLSLMAGSAGVAIADVTIDACITENSSTHPTLASDMQSLSGLSSSIGALAGFIISGFLVHLVGSKYTHVCRVFDYFVSLGGFSVLDGTMHHINKRPDPISNYKNVIGAKAKGGLFKGVFGLLTLPPALVVLVGLTIKDAPVRNHSYSRVNEKFGDAVRAMWTTLKSQHVWKPCLYMFSSLALNINIHEGLFYWYTDGKGGPLFSKEIVGSIYSIGALGSLCGVLLYQNMLKNRPYHDLLFWTQLLHCASGMLDLILVLRLNLNLYIPDYLFIVIDEGVSHMIGRLKWMPLLVLSSKLCPSGIEGTFFALLMSIDQVGMLTSTWAGGFVLHYLHVTRSEFENLWLAVLLRNLLRLTPIFLLFLVPRTDPNLPVLPSEISKTKRDTEMLTTDNLEMASLLDTS</sequence>
<evidence type="ECO:0000256" key="4">
    <source>
        <dbReference type="ARBA" id="ARBA00022692"/>
    </source>
</evidence>
<dbReference type="AlphaFoldDB" id="A0A803MP03"/>
<evidence type="ECO:0000256" key="6">
    <source>
        <dbReference type="ARBA" id="ARBA00023136"/>
    </source>
</evidence>
<evidence type="ECO:0008006" key="10">
    <source>
        <dbReference type="Google" id="ProtNLM"/>
    </source>
</evidence>
<feature type="transmembrane region" description="Helical" evidence="7">
    <location>
        <begin position="220"/>
        <end position="241"/>
    </location>
</feature>
<evidence type="ECO:0000256" key="7">
    <source>
        <dbReference type="SAM" id="Phobius"/>
    </source>
</evidence>
<dbReference type="PANTHER" id="PTHR31585:SF11">
    <property type="entry name" value="FOLATE-BIOPTERIN TRANSPORTER 3-RELATED"/>
    <property type="match status" value="1"/>
</dbReference>
<organism evidence="8 9">
    <name type="scientific">Chenopodium quinoa</name>
    <name type="common">Quinoa</name>
    <dbReference type="NCBI Taxonomy" id="63459"/>
    <lineage>
        <taxon>Eukaryota</taxon>
        <taxon>Viridiplantae</taxon>
        <taxon>Streptophyta</taxon>
        <taxon>Embryophyta</taxon>
        <taxon>Tracheophyta</taxon>
        <taxon>Spermatophyta</taxon>
        <taxon>Magnoliopsida</taxon>
        <taxon>eudicotyledons</taxon>
        <taxon>Gunneridae</taxon>
        <taxon>Pentapetalae</taxon>
        <taxon>Caryophyllales</taxon>
        <taxon>Chenopodiaceae</taxon>
        <taxon>Chenopodioideae</taxon>
        <taxon>Atripliceae</taxon>
        <taxon>Chenopodium</taxon>
    </lineage>
</organism>
<feature type="transmembrane region" description="Helical" evidence="7">
    <location>
        <begin position="56"/>
        <end position="72"/>
    </location>
</feature>
<keyword evidence="6 7" id="KW-0472">Membrane</keyword>
<name>A0A803MP03_CHEQI</name>
<dbReference type="InterPro" id="IPR039309">
    <property type="entry name" value="BT1"/>
</dbReference>
<evidence type="ECO:0000313" key="9">
    <source>
        <dbReference type="Proteomes" id="UP000596660"/>
    </source>
</evidence>
<dbReference type="EnsemblPlants" id="AUR62033004-RA">
    <property type="protein sequence ID" value="AUR62033004-RA:cds"/>
    <property type="gene ID" value="AUR62033004"/>
</dbReference>
<dbReference type="GO" id="GO:0016020">
    <property type="term" value="C:membrane"/>
    <property type="evidence" value="ECO:0007669"/>
    <property type="project" value="UniProtKB-SubCell"/>
</dbReference>
<keyword evidence="3" id="KW-0813">Transport</keyword>
<feature type="transmembrane region" description="Helical" evidence="7">
    <location>
        <begin position="78"/>
        <end position="98"/>
    </location>
</feature>
<dbReference type="InterPro" id="IPR036259">
    <property type="entry name" value="MFS_trans_sf"/>
</dbReference>
<proteinExistence type="inferred from homology"/>
<evidence type="ECO:0000256" key="1">
    <source>
        <dbReference type="ARBA" id="ARBA00004141"/>
    </source>
</evidence>
<dbReference type="Proteomes" id="UP000596660">
    <property type="component" value="Unplaced"/>
</dbReference>
<feature type="transmembrane region" description="Helical" evidence="7">
    <location>
        <begin position="416"/>
        <end position="436"/>
    </location>
</feature>
<dbReference type="Gene3D" id="1.20.1250.20">
    <property type="entry name" value="MFS general substrate transporter like domains"/>
    <property type="match status" value="1"/>
</dbReference>
<dbReference type="Pfam" id="PF03092">
    <property type="entry name" value="BT1"/>
    <property type="match status" value="1"/>
</dbReference>
<evidence type="ECO:0000256" key="2">
    <source>
        <dbReference type="ARBA" id="ARBA00007015"/>
    </source>
</evidence>
<feature type="transmembrane region" description="Helical" evidence="7">
    <location>
        <begin position="484"/>
        <end position="508"/>
    </location>
</feature>
<dbReference type="Gramene" id="AUR62033004-RA">
    <property type="protein sequence ID" value="AUR62033004-RA:cds"/>
    <property type="gene ID" value="AUR62033004"/>
</dbReference>
<feature type="transmembrane region" description="Helical" evidence="7">
    <location>
        <begin position="520"/>
        <end position="541"/>
    </location>
</feature>
<dbReference type="CDD" id="cd17484">
    <property type="entry name" value="MFS_FBT"/>
    <property type="match status" value="1"/>
</dbReference>
<dbReference type="OMA" id="AINWVIM"/>
<dbReference type="SUPFAM" id="SSF103473">
    <property type="entry name" value="MFS general substrate transporter"/>
    <property type="match status" value="1"/>
</dbReference>
<protein>
    <recommendedName>
        <fullName evidence="10">Folate-biopterin transporter 3</fullName>
    </recommendedName>
</protein>
<evidence type="ECO:0000313" key="8">
    <source>
        <dbReference type="EnsemblPlants" id="AUR62033004-RA:cds"/>
    </source>
</evidence>
<dbReference type="PANTHER" id="PTHR31585">
    <property type="entry name" value="FOLATE-BIOPTERIN TRANSPORTER 1, CHLOROPLASTIC"/>
    <property type="match status" value="1"/>
</dbReference>
<feature type="transmembrane region" description="Helical" evidence="7">
    <location>
        <begin position="291"/>
        <end position="314"/>
    </location>
</feature>
<reference evidence="8" key="1">
    <citation type="journal article" date="2017" name="Nature">
        <title>The genome of Chenopodium quinoa.</title>
        <authorList>
            <person name="Jarvis D.E."/>
            <person name="Ho Y.S."/>
            <person name="Lightfoot D.J."/>
            <person name="Schmoeckel S.M."/>
            <person name="Li B."/>
            <person name="Borm T.J.A."/>
            <person name="Ohyanagi H."/>
            <person name="Mineta K."/>
            <person name="Michell C.T."/>
            <person name="Saber N."/>
            <person name="Kharbatia N.M."/>
            <person name="Rupper R.R."/>
            <person name="Sharp A.R."/>
            <person name="Dally N."/>
            <person name="Boughton B.A."/>
            <person name="Woo Y.H."/>
            <person name="Gao G."/>
            <person name="Schijlen E.G.W.M."/>
            <person name="Guo X."/>
            <person name="Momin A.A."/>
            <person name="Negrao S."/>
            <person name="Al-Babili S."/>
            <person name="Gehring C."/>
            <person name="Roessner U."/>
            <person name="Jung C."/>
            <person name="Murphy K."/>
            <person name="Arold S.T."/>
            <person name="Gojobori T."/>
            <person name="van der Linden C.G."/>
            <person name="van Loo E.N."/>
            <person name="Jellen E.N."/>
            <person name="Maughan P.J."/>
            <person name="Tester M."/>
        </authorList>
    </citation>
    <scope>NUCLEOTIDE SEQUENCE [LARGE SCALE GENOMIC DNA]</scope>
    <source>
        <strain evidence="8">cv. PI 614886</strain>
    </source>
</reference>